<feature type="transmembrane region" description="Helical" evidence="1">
    <location>
        <begin position="187"/>
        <end position="208"/>
    </location>
</feature>
<evidence type="ECO:0000313" key="3">
    <source>
        <dbReference type="Proteomes" id="UP000323994"/>
    </source>
</evidence>
<dbReference type="OrthoDB" id="933191at2"/>
<sequence>MKALVLSTVSEFFRIRAGLFLVLIGIVFGFLSGAEHHAFAVFFLTASFGKLYLFLIWLFYALFCVQSLLQQLQQPEYGFIYLTRLWPAPVRIYRLLIVALGLLQPILYYGIYLTVIAVQDKILPNIWPVLLFYPVLALLVAASLEWKIRRPAAFIKRKSKSIIKLRFKRPVSLTYWKLEWLLREKGITLLIGKAGSVLVTLGTLLYFSTGDYDLRLPAIGMSFAYLLNTGISYEIYRWESEIWMWGRTLPASVFRQIGQIVKIHAMIILPETLILLRDGLLTFSQTVQLYILGLSLTFLLHLFFYKKEGIPEDSAQTVFLGFILLTFLILYKIPVLLIAGMLFLFSILVYPKWCKMH</sequence>
<name>A0A5M8QI62_9BACT</name>
<comment type="caution">
    <text evidence="2">The sequence shown here is derived from an EMBL/GenBank/DDBJ whole genome shotgun (WGS) entry which is preliminary data.</text>
</comment>
<feature type="transmembrane region" description="Helical" evidence="1">
    <location>
        <begin position="12"/>
        <end position="31"/>
    </location>
</feature>
<evidence type="ECO:0000313" key="2">
    <source>
        <dbReference type="EMBL" id="KAA6434052.1"/>
    </source>
</evidence>
<feature type="transmembrane region" description="Helical" evidence="1">
    <location>
        <begin position="130"/>
        <end position="148"/>
    </location>
</feature>
<protein>
    <submittedName>
        <fullName evidence="2">Uncharacterized protein</fullName>
    </submittedName>
</protein>
<organism evidence="2 3">
    <name type="scientific">Dyadobacter flavalbus</name>
    <dbReference type="NCBI Taxonomy" id="2579942"/>
    <lineage>
        <taxon>Bacteria</taxon>
        <taxon>Pseudomonadati</taxon>
        <taxon>Bacteroidota</taxon>
        <taxon>Cytophagia</taxon>
        <taxon>Cytophagales</taxon>
        <taxon>Spirosomataceae</taxon>
        <taxon>Dyadobacter</taxon>
    </lineage>
</organism>
<feature type="transmembrane region" description="Helical" evidence="1">
    <location>
        <begin position="257"/>
        <end position="275"/>
    </location>
</feature>
<evidence type="ECO:0000256" key="1">
    <source>
        <dbReference type="SAM" id="Phobius"/>
    </source>
</evidence>
<keyword evidence="1" id="KW-1133">Transmembrane helix</keyword>
<keyword evidence="1" id="KW-0812">Transmembrane</keyword>
<keyword evidence="1" id="KW-0472">Membrane</keyword>
<feature type="transmembrane region" description="Helical" evidence="1">
    <location>
        <begin position="287"/>
        <end position="305"/>
    </location>
</feature>
<proteinExistence type="predicted"/>
<gene>
    <name evidence="2" type="ORF">FEM33_22475</name>
</gene>
<dbReference type="EMBL" id="VBSN01000069">
    <property type="protein sequence ID" value="KAA6434052.1"/>
    <property type="molecule type" value="Genomic_DNA"/>
</dbReference>
<keyword evidence="3" id="KW-1185">Reference proteome</keyword>
<feature type="transmembrane region" description="Helical" evidence="1">
    <location>
        <begin position="214"/>
        <end position="236"/>
    </location>
</feature>
<feature type="transmembrane region" description="Helical" evidence="1">
    <location>
        <begin position="317"/>
        <end position="350"/>
    </location>
</feature>
<accession>A0A5M8QI62</accession>
<reference evidence="2 3" key="1">
    <citation type="submission" date="2019-05" db="EMBL/GenBank/DDBJ databases">
        <authorList>
            <person name="Qu J.-H."/>
        </authorList>
    </citation>
    <scope>NUCLEOTIDE SEQUENCE [LARGE SCALE GENOMIC DNA]</scope>
    <source>
        <strain evidence="2 3">NS28</strain>
    </source>
</reference>
<dbReference type="RefSeq" id="WP_139014221.1">
    <property type="nucleotide sequence ID" value="NZ_VBSN01000069.1"/>
</dbReference>
<dbReference type="AlphaFoldDB" id="A0A5M8QI62"/>
<feature type="transmembrane region" description="Helical" evidence="1">
    <location>
        <begin position="93"/>
        <end position="118"/>
    </location>
</feature>
<dbReference type="Proteomes" id="UP000323994">
    <property type="component" value="Unassembled WGS sequence"/>
</dbReference>